<dbReference type="EMBL" id="JBJXBP010000007">
    <property type="protein sequence ID" value="KAL3818558.1"/>
    <property type="molecule type" value="Genomic_DNA"/>
</dbReference>
<dbReference type="PANTHER" id="PTHR15601:SF35">
    <property type="entry name" value="OS07G0583000 PROTEIN"/>
    <property type="match status" value="1"/>
</dbReference>
<dbReference type="GO" id="GO:0005789">
    <property type="term" value="C:endoplasmic reticulum membrane"/>
    <property type="evidence" value="ECO:0007669"/>
    <property type="project" value="UniProtKB-SubCell"/>
</dbReference>
<dbReference type="InterPro" id="IPR010580">
    <property type="entry name" value="ER_stress-assoc"/>
</dbReference>
<sequence length="75" mass="8476">MTTSRRVSDRKVMKFEKNIKKRGAIGETTKKKGTSYPVGPIMLGFFIFVVIGSCDSIPDHPNCNQWRHGLSVTYN</sequence>
<accession>A0ABD3S242</accession>
<evidence type="ECO:0000256" key="3">
    <source>
        <dbReference type="ARBA" id="ARBA00022692"/>
    </source>
</evidence>
<evidence type="ECO:0000256" key="4">
    <source>
        <dbReference type="ARBA" id="ARBA00022824"/>
    </source>
</evidence>
<name>A0ABD3S242_9LAMI</name>
<proteinExistence type="inferred from homology"/>
<evidence type="ECO:0000313" key="7">
    <source>
        <dbReference type="EMBL" id="KAL3818558.1"/>
    </source>
</evidence>
<organism evidence="7 8">
    <name type="scientific">Penstemon smallii</name>
    <dbReference type="NCBI Taxonomy" id="265156"/>
    <lineage>
        <taxon>Eukaryota</taxon>
        <taxon>Viridiplantae</taxon>
        <taxon>Streptophyta</taxon>
        <taxon>Embryophyta</taxon>
        <taxon>Tracheophyta</taxon>
        <taxon>Spermatophyta</taxon>
        <taxon>Magnoliopsida</taxon>
        <taxon>eudicotyledons</taxon>
        <taxon>Gunneridae</taxon>
        <taxon>Pentapetalae</taxon>
        <taxon>asterids</taxon>
        <taxon>lamiids</taxon>
        <taxon>Lamiales</taxon>
        <taxon>Plantaginaceae</taxon>
        <taxon>Cheloneae</taxon>
        <taxon>Penstemon</taxon>
    </lineage>
</organism>
<comment type="caution">
    <text evidence="7">The sequence shown here is derived from an EMBL/GenBank/DDBJ whole genome shotgun (WGS) entry which is preliminary data.</text>
</comment>
<dbReference type="Pfam" id="PF06624">
    <property type="entry name" value="RAMP4"/>
    <property type="match status" value="1"/>
</dbReference>
<evidence type="ECO:0008006" key="9">
    <source>
        <dbReference type="Google" id="ProtNLM"/>
    </source>
</evidence>
<comment type="similarity">
    <text evidence="2">Belongs to the RAMP4 family.</text>
</comment>
<dbReference type="PANTHER" id="PTHR15601">
    <property type="entry name" value="STRESS ASSOCIATED ENDOPLASMIC RETICULUM PROTEIN SERP1/RAMP4"/>
    <property type="match status" value="1"/>
</dbReference>
<evidence type="ECO:0000256" key="1">
    <source>
        <dbReference type="ARBA" id="ARBA00004389"/>
    </source>
</evidence>
<evidence type="ECO:0000256" key="5">
    <source>
        <dbReference type="ARBA" id="ARBA00022989"/>
    </source>
</evidence>
<evidence type="ECO:0000256" key="6">
    <source>
        <dbReference type="ARBA" id="ARBA00023136"/>
    </source>
</evidence>
<keyword evidence="6" id="KW-0472">Membrane</keyword>
<dbReference type="AlphaFoldDB" id="A0ABD3S242"/>
<comment type="subcellular location">
    <subcellularLocation>
        <location evidence="1">Endoplasmic reticulum membrane</location>
        <topology evidence="1">Single-pass membrane protein</topology>
    </subcellularLocation>
</comment>
<reference evidence="7 8" key="1">
    <citation type="submission" date="2024-12" db="EMBL/GenBank/DDBJ databases">
        <title>The unique morphological basis and parallel evolutionary history of personate flowers in Penstemon.</title>
        <authorList>
            <person name="Depatie T.H."/>
            <person name="Wessinger C.A."/>
        </authorList>
    </citation>
    <scope>NUCLEOTIDE SEQUENCE [LARGE SCALE GENOMIC DNA]</scope>
    <source>
        <strain evidence="7">WTNN_2</strain>
        <tissue evidence="7">Leaf</tissue>
    </source>
</reference>
<keyword evidence="8" id="KW-1185">Reference proteome</keyword>
<keyword evidence="5" id="KW-1133">Transmembrane helix</keyword>
<evidence type="ECO:0000256" key="2">
    <source>
        <dbReference type="ARBA" id="ARBA00005500"/>
    </source>
</evidence>
<dbReference type="Proteomes" id="UP001634393">
    <property type="component" value="Unassembled WGS sequence"/>
</dbReference>
<gene>
    <name evidence="7" type="ORF">ACJIZ3_004463</name>
</gene>
<keyword evidence="4" id="KW-0256">Endoplasmic reticulum</keyword>
<protein>
    <recommendedName>
        <fullName evidence="9">Stress-associated endoplasmic reticulum protein</fullName>
    </recommendedName>
</protein>
<keyword evidence="3" id="KW-0812">Transmembrane</keyword>
<evidence type="ECO:0000313" key="8">
    <source>
        <dbReference type="Proteomes" id="UP001634393"/>
    </source>
</evidence>